<evidence type="ECO:0000313" key="2">
    <source>
        <dbReference type="EMBL" id="GGF95080.1"/>
    </source>
</evidence>
<feature type="transmembrane region" description="Helical" evidence="1">
    <location>
        <begin position="12"/>
        <end position="29"/>
    </location>
</feature>
<dbReference type="AlphaFoldDB" id="A0A917CS13"/>
<evidence type="ECO:0008006" key="4">
    <source>
        <dbReference type="Google" id="ProtNLM"/>
    </source>
</evidence>
<dbReference type="Proteomes" id="UP000632858">
    <property type="component" value="Unassembled WGS sequence"/>
</dbReference>
<feature type="transmembrane region" description="Helical" evidence="1">
    <location>
        <begin position="41"/>
        <end position="61"/>
    </location>
</feature>
<keyword evidence="3" id="KW-1185">Reference proteome</keyword>
<keyword evidence="1" id="KW-0812">Transmembrane</keyword>
<keyword evidence="1" id="KW-1133">Transmembrane helix</keyword>
<feature type="transmembrane region" description="Helical" evidence="1">
    <location>
        <begin position="129"/>
        <end position="145"/>
    </location>
</feature>
<gene>
    <name evidence="2" type="ORF">GCM10010960_16000</name>
</gene>
<evidence type="ECO:0000313" key="3">
    <source>
        <dbReference type="Proteomes" id="UP000632858"/>
    </source>
</evidence>
<accession>A0A917CS13</accession>
<evidence type="ECO:0000256" key="1">
    <source>
        <dbReference type="SAM" id="Phobius"/>
    </source>
</evidence>
<protein>
    <recommendedName>
        <fullName evidence="4">DUF2306 domain-containing protein</fullName>
    </recommendedName>
</protein>
<feature type="transmembrane region" description="Helical" evidence="1">
    <location>
        <begin position="67"/>
        <end position="90"/>
    </location>
</feature>
<organism evidence="2 3">
    <name type="scientific">Arenimonas maotaiensis</name>
    <dbReference type="NCBI Taxonomy" id="1446479"/>
    <lineage>
        <taxon>Bacteria</taxon>
        <taxon>Pseudomonadati</taxon>
        <taxon>Pseudomonadota</taxon>
        <taxon>Gammaproteobacteria</taxon>
        <taxon>Lysobacterales</taxon>
        <taxon>Lysobacteraceae</taxon>
        <taxon>Arenimonas</taxon>
    </lineage>
</organism>
<proteinExistence type="predicted"/>
<reference evidence="2" key="2">
    <citation type="submission" date="2020-09" db="EMBL/GenBank/DDBJ databases">
        <authorList>
            <person name="Sun Q."/>
            <person name="Zhou Y."/>
        </authorList>
    </citation>
    <scope>NUCLEOTIDE SEQUENCE</scope>
    <source>
        <strain evidence="2">CGMCC 1.12726</strain>
    </source>
</reference>
<feature type="transmembrane region" description="Helical" evidence="1">
    <location>
        <begin position="166"/>
        <end position="185"/>
    </location>
</feature>
<dbReference type="RefSeq" id="WP_188449727.1">
    <property type="nucleotide sequence ID" value="NZ_BMFO01000003.1"/>
</dbReference>
<reference evidence="2" key="1">
    <citation type="journal article" date="2014" name="Int. J. Syst. Evol. Microbiol.">
        <title>Complete genome sequence of Corynebacterium casei LMG S-19264T (=DSM 44701T), isolated from a smear-ripened cheese.</title>
        <authorList>
            <consortium name="US DOE Joint Genome Institute (JGI-PGF)"/>
            <person name="Walter F."/>
            <person name="Albersmeier A."/>
            <person name="Kalinowski J."/>
            <person name="Ruckert C."/>
        </authorList>
    </citation>
    <scope>NUCLEOTIDE SEQUENCE</scope>
    <source>
        <strain evidence="2">CGMCC 1.12726</strain>
    </source>
</reference>
<dbReference type="EMBL" id="BMFO01000003">
    <property type="protein sequence ID" value="GGF95080.1"/>
    <property type="molecule type" value="Genomic_DNA"/>
</dbReference>
<sequence length="228" mass="24989">MDYYDVVKSAHGAIGALALLTFWLSGLSRKGGAVHRTSGKVYLLAMTGMLLSGIPMTVAFYTRQHPIAASFLAYLLVITATSVWCSWRAVRDKRDWAAYTGPVYRILVLLNFLSGLGVAYIGLFVTDRMALIFTAFSLIGVVSAVRMRRFARRPPAQPNWWLHQHFGAMIGNGVATHIAFLSIGLPKLLPTLSGPVLQNLAWLGPLTVSVFAGMYLTRKYTPVRKAGA</sequence>
<feature type="transmembrane region" description="Helical" evidence="1">
    <location>
        <begin position="197"/>
        <end position="216"/>
    </location>
</feature>
<feature type="transmembrane region" description="Helical" evidence="1">
    <location>
        <begin position="102"/>
        <end position="123"/>
    </location>
</feature>
<name>A0A917CS13_9GAMM</name>
<comment type="caution">
    <text evidence="2">The sequence shown here is derived from an EMBL/GenBank/DDBJ whole genome shotgun (WGS) entry which is preliminary data.</text>
</comment>
<keyword evidence="1" id="KW-0472">Membrane</keyword>